<protein>
    <submittedName>
        <fullName evidence="1">Uncharacterized protein</fullName>
    </submittedName>
</protein>
<dbReference type="EMBL" id="FWXZ01000001">
    <property type="protein sequence ID" value="SMC38242.1"/>
    <property type="molecule type" value="Genomic_DNA"/>
</dbReference>
<reference evidence="1" key="1">
    <citation type="submission" date="2017-04" db="EMBL/GenBank/DDBJ databases">
        <authorList>
            <person name="Varghese N."/>
            <person name="Submissions S."/>
        </authorList>
    </citation>
    <scope>NUCLEOTIDE SEQUENCE</scope>
    <source>
        <strain evidence="1">WTE2008</strain>
    </source>
</reference>
<sequence length="104" mass="12004">MADNEMNNMEEDIIVFEDEDGNEYNYTVVDYMFYNGDEYALLVEATDEEPEDGNQECIVCKIVAETDEDGEESESFELVEDEGLGQKLVEIFNTKMAEEEEEDE</sequence>
<dbReference type="Proteomes" id="UP000192328">
    <property type="component" value="Unassembled WGS sequence"/>
</dbReference>
<gene>
    <name evidence="1" type="ORF">SAMN06297397_0452</name>
</gene>
<evidence type="ECO:0000313" key="1">
    <source>
        <dbReference type="EMBL" id="SMC38242.1"/>
    </source>
</evidence>
<keyword evidence="2" id="KW-1185">Reference proteome</keyword>
<accession>A0AC61PI07</accession>
<organism evidence="1 2">
    <name type="scientific">Aristaeella lactis</name>
    <dbReference type="NCBI Taxonomy" id="3046383"/>
    <lineage>
        <taxon>Bacteria</taxon>
        <taxon>Bacillati</taxon>
        <taxon>Bacillota</taxon>
        <taxon>Clostridia</taxon>
        <taxon>Eubacteriales</taxon>
        <taxon>Aristaeellaceae</taxon>
        <taxon>Aristaeella</taxon>
    </lineage>
</organism>
<name>A0AC61PI07_9FIRM</name>
<comment type="caution">
    <text evidence="1">The sequence shown here is derived from an EMBL/GenBank/DDBJ whole genome shotgun (WGS) entry which is preliminary data.</text>
</comment>
<proteinExistence type="predicted"/>
<evidence type="ECO:0000313" key="2">
    <source>
        <dbReference type="Proteomes" id="UP000192328"/>
    </source>
</evidence>